<feature type="transmembrane region" description="Helical" evidence="1">
    <location>
        <begin position="12"/>
        <end position="35"/>
    </location>
</feature>
<reference evidence="2" key="2">
    <citation type="journal article" date="2021" name="PeerJ">
        <title>Extensive microbial diversity within the chicken gut microbiome revealed by metagenomics and culture.</title>
        <authorList>
            <person name="Gilroy R."/>
            <person name="Ravi A."/>
            <person name="Getino M."/>
            <person name="Pursley I."/>
            <person name="Horton D.L."/>
            <person name="Alikhan N.F."/>
            <person name="Baker D."/>
            <person name="Gharbi K."/>
            <person name="Hall N."/>
            <person name="Watson M."/>
            <person name="Adriaenssens E.M."/>
            <person name="Foster-Nyarko E."/>
            <person name="Jarju S."/>
            <person name="Secka A."/>
            <person name="Antonio M."/>
            <person name="Oren A."/>
            <person name="Chaudhuri R.R."/>
            <person name="La Ragione R."/>
            <person name="Hildebrand F."/>
            <person name="Pallen M.J."/>
        </authorList>
    </citation>
    <scope>NUCLEOTIDE SEQUENCE</scope>
    <source>
        <strain evidence="2">2830</strain>
    </source>
</reference>
<sequence length="220" mass="23979">MLESIIGTQITLAAAGICTAVSLALGLGIALLCMYKTRYTQSFIVTLAIIPAVVQMVIMLVNGNIGAGVAVAGAFSLVRFRSVPGTAREIGMIFLAMAVGLATGMGYVTLAVLFFLVMAAFVLTLSMLRFGAGQDGERELRITIPENLDYDGLFDDLFCRYTKSAQLERVKTSNMGTLYELDYRVVLRDEQVPKEFLDQLRCRNGNLNIVCGRVDSREVL</sequence>
<keyword evidence="1" id="KW-1133">Transmembrane helix</keyword>
<dbReference type="Pfam" id="PF16316">
    <property type="entry name" value="DUF4956"/>
    <property type="match status" value="1"/>
</dbReference>
<dbReference type="InterPro" id="IPR032531">
    <property type="entry name" value="DUF4956"/>
</dbReference>
<comment type="caution">
    <text evidence="2">The sequence shown here is derived from an EMBL/GenBank/DDBJ whole genome shotgun (WGS) entry which is preliminary data.</text>
</comment>
<proteinExistence type="predicted"/>
<reference evidence="2" key="1">
    <citation type="submission" date="2020-10" db="EMBL/GenBank/DDBJ databases">
        <authorList>
            <person name="Gilroy R."/>
        </authorList>
    </citation>
    <scope>NUCLEOTIDE SEQUENCE</scope>
    <source>
        <strain evidence="2">2830</strain>
    </source>
</reference>
<evidence type="ECO:0000313" key="3">
    <source>
        <dbReference type="Proteomes" id="UP000824124"/>
    </source>
</evidence>
<dbReference type="EMBL" id="DVMH01000025">
    <property type="protein sequence ID" value="HIU10573.1"/>
    <property type="molecule type" value="Genomic_DNA"/>
</dbReference>
<protein>
    <submittedName>
        <fullName evidence="2">DUF4956 domain-containing protein</fullName>
    </submittedName>
</protein>
<keyword evidence="1" id="KW-0472">Membrane</keyword>
<evidence type="ECO:0000313" key="2">
    <source>
        <dbReference type="EMBL" id="HIU10573.1"/>
    </source>
</evidence>
<dbReference type="AlphaFoldDB" id="A0A9D1KYR9"/>
<feature type="transmembrane region" description="Helical" evidence="1">
    <location>
        <begin position="90"/>
        <end position="123"/>
    </location>
</feature>
<accession>A0A9D1KYR9</accession>
<feature type="transmembrane region" description="Helical" evidence="1">
    <location>
        <begin position="47"/>
        <end position="78"/>
    </location>
</feature>
<evidence type="ECO:0000256" key="1">
    <source>
        <dbReference type="SAM" id="Phobius"/>
    </source>
</evidence>
<dbReference type="Proteomes" id="UP000824124">
    <property type="component" value="Unassembled WGS sequence"/>
</dbReference>
<gene>
    <name evidence="2" type="ORF">IAB00_04935</name>
</gene>
<name>A0A9D1KYR9_9FIRM</name>
<keyword evidence="1" id="KW-0812">Transmembrane</keyword>
<organism evidence="2 3">
    <name type="scientific">Candidatus Avidehalobacter gallistercoris</name>
    <dbReference type="NCBI Taxonomy" id="2840694"/>
    <lineage>
        <taxon>Bacteria</taxon>
        <taxon>Bacillati</taxon>
        <taxon>Bacillota</taxon>
        <taxon>Clostridia</taxon>
        <taxon>Eubacteriales</taxon>
        <taxon>Peptococcaceae</taxon>
        <taxon>Peptococcaceae incertae sedis</taxon>
        <taxon>Candidatus Avidehalobacter</taxon>
    </lineage>
</organism>